<sequence length="127" mass="13757">MVSSKSSPYPQIKRPNHAHLCHWRLELSSLPSPSCSAPLRTTFSPASVSAATAISGPAQQLEQDRGSDNGNANVLSGRLNRGVSSVGVVWCTSLWEQHSQIASPFILKPAQNRSIYKQKDLCSKDTP</sequence>
<dbReference type="EMBL" id="GBRH01235328">
    <property type="protein sequence ID" value="JAD62567.1"/>
    <property type="molecule type" value="Transcribed_RNA"/>
</dbReference>
<protein>
    <submittedName>
        <fullName evidence="2">Uncharacterized protein</fullName>
    </submittedName>
</protein>
<reference evidence="2" key="2">
    <citation type="journal article" date="2015" name="Data Brief">
        <title>Shoot transcriptome of the giant reed, Arundo donax.</title>
        <authorList>
            <person name="Barrero R.A."/>
            <person name="Guerrero F.D."/>
            <person name="Moolhuijzen P."/>
            <person name="Goolsby J.A."/>
            <person name="Tidwell J."/>
            <person name="Bellgard S.E."/>
            <person name="Bellgard M.I."/>
        </authorList>
    </citation>
    <scope>NUCLEOTIDE SEQUENCE</scope>
    <source>
        <tissue evidence="2">Shoot tissue taken approximately 20 cm above the soil surface</tissue>
    </source>
</reference>
<organism evidence="2">
    <name type="scientific">Arundo donax</name>
    <name type="common">Giant reed</name>
    <name type="synonym">Donax arundinaceus</name>
    <dbReference type="NCBI Taxonomy" id="35708"/>
    <lineage>
        <taxon>Eukaryota</taxon>
        <taxon>Viridiplantae</taxon>
        <taxon>Streptophyta</taxon>
        <taxon>Embryophyta</taxon>
        <taxon>Tracheophyta</taxon>
        <taxon>Spermatophyta</taxon>
        <taxon>Magnoliopsida</taxon>
        <taxon>Liliopsida</taxon>
        <taxon>Poales</taxon>
        <taxon>Poaceae</taxon>
        <taxon>PACMAD clade</taxon>
        <taxon>Arundinoideae</taxon>
        <taxon>Arundineae</taxon>
        <taxon>Arundo</taxon>
    </lineage>
</organism>
<name>A0A0A9BTI4_ARUDO</name>
<evidence type="ECO:0000313" key="2">
    <source>
        <dbReference type="EMBL" id="JAD62567.1"/>
    </source>
</evidence>
<evidence type="ECO:0000256" key="1">
    <source>
        <dbReference type="SAM" id="MobiDB-lite"/>
    </source>
</evidence>
<accession>A0A0A9BTI4</accession>
<proteinExistence type="predicted"/>
<dbReference type="AlphaFoldDB" id="A0A0A9BTI4"/>
<reference evidence="2" key="1">
    <citation type="submission" date="2014-09" db="EMBL/GenBank/DDBJ databases">
        <authorList>
            <person name="Magalhaes I.L.F."/>
            <person name="Oliveira U."/>
            <person name="Santos F.R."/>
            <person name="Vidigal T.H.D.A."/>
            <person name="Brescovit A.D."/>
            <person name="Santos A.J."/>
        </authorList>
    </citation>
    <scope>NUCLEOTIDE SEQUENCE</scope>
    <source>
        <tissue evidence="2">Shoot tissue taken approximately 20 cm above the soil surface</tissue>
    </source>
</reference>
<feature type="region of interest" description="Disordered" evidence="1">
    <location>
        <begin position="54"/>
        <end position="73"/>
    </location>
</feature>